<dbReference type="Proteomes" id="UP000325030">
    <property type="component" value="Chromosome"/>
</dbReference>
<dbReference type="EMBL" id="AP018930">
    <property type="protein sequence ID" value="BBG26460.1"/>
    <property type="molecule type" value="Genomic_DNA"/>
</dbReference>
<accession>A0A510E313</accession>
<sequence>MIDIYMNFGGNLEIGIHNVDKKEIYVATIPLISYFFNLLDDNYRGDPKEIYYNYNSTKNTTLELIRKYISQNFNIDDQIDNIIVSGSATLFLQKPSDISLAIIRKIFGNNHNNIYYFTLLNTFIDITNNNFKNIDNTVYLLSHKSGILPLIELLGLGENSLIFEMGTQSTGIFFSNLSSDFSLSNLDFLNLGLFTDISFFYNNYHIPISFSKIFQSKLLLITMYLFLSIKSKKFEEASVKTMEFLKIFSKFYYTYFTDYLINENKVDNEKILQDISNILQTDSYQFNTLNENNVYMIVYNFYYNIKEKFMSRIINFLNKRELTFPLKVIVDGVGEYILRDLLEDLSEIDQMELIQLSNITNREVSVYSPIVGPLLKIRNMEFNHKVRVI</sequence>
<evidence type="ECO:0000313" key="2">
    <source>
        <dbReference type="Proteomes" id="UP000325030"/>
    </source>
</evidence>
<name>A0A510E313_9CREN</name>
<proteinExistence type="predicted"/>
<evidence type="ECO:0000313" key="1">
    <source>
        <dbReference type="EMBL" id="BBG26460.1"/>
    </source>
</evidence>
<dbReference type="GeneID" id="69103471"/>
<organism evidence="1 2">
    <name type="scientific">Sulfuracidifex tepidarius</name>
    <dbReference type="NCBI Taxonomy" id="1294262"/>
    <lineage>
        <taxon>Archaea</taxon>
        <taxon>Thermoproteota</taxon>
        <taxon>Thermoprotei</taxon>
        <taxon>Sulfolobales</taxon>
        <taxon>Sulfolobaceae</taxon>
        <taxon>Sulfuracidifex</taxon>
    </lineage>
</organism>
<reference evidence="2" key="1">
    <citation type="submission" date="2018-09" db="EMBL/GenBank/DDBJ databases">
        <title>Complete Genome Sequencing of Sulfolobus sp. JCM 16834.</title>
        <authorList>
            <person name="Kato S."/>
            <person name="Itoh T."/>
            <person name="Ohkuma M."/>
        </authorList>
    </citation>
    <scope>NUCLEOTIDE SEQUENCE [LARGE SCALE GENOMIC DNA]</scope>
    <source>
        <strain evidence="2">IC-007</strain>
    </source>
</reference>
<gene>
    <name evidence="1" type="ORF">IC007_0970</name>
</gene>
<dbReference type="RefSeq" id="WP_232516067.1">
    <property type="nucleotide sequence ID" value="NZ_AP018930.1"/>
</dbReference>
<dbReference type="AlphaFoldDB" id="A0A510E313"/>
<protein>
    <submittedName>
        <fullName evidence="1">Uncharacterized protein</fullName>
    </submittedName>
</protein>